<feature type="non-terminal residue" evidence="1">
    <location>
        <position position="48"/>
    </location>
</feature>
<accession>A0A8S4SC74</accession>
<dbReference type="EMBL" id="CAKXAJ010026215">
    <property type="protein sequence ID" value="CAH2262735.1"/>
    <property type="molecule type" value="Genomic_DNA"/>
</dbReference>
<name>A0A8S4SC74_9NEOP</name>
<protein>
    <submittedName>
        <fullName evidence="1">Jg25693 protein</fullName>
    </submittedName>
</protein>
<evidence type="ECO:0000313" key="1">
    <source>
        <dbReference type="EMBL" id="CAH2262735.1"/>
    </source>
</evidence>
<proteinExistence type="predicted"/>
<evidence type="ECO:0000313" key="2">
    <source>
        <dbReference type="Proteomes" id="UP000838756"/>
    </source>
</evidence>
<keyword evidence="2" id="KW-1185">Reference proteome</keyword>
<feature type="non-terminal residue" evidence="1">
    <location>
        <position position="1"/>
    </location>
</feature>
<reference evidence="1" key="1">
    <citation type="submission" date="2022-03" db="EMBL/GenBank/DDBJ databases">
        <authorList>
            <person name="Lindestad O."/>
        </authorList>
    </citation>
    <scope>NUCLEOTIDE SEQUENCE</scope>
</reference>
<organism evidence="1 2">
    <name type="scientific">Pararge aegeria aegeria</name>
    <dbReference type="NCBI Taxonomy" id="348720"/>
    <lineage>
        <taxon>Eukaryota</taxon>
        <taxon>Metazoa</taxon>
        <taxon>Ecdysozoa</taxon>
        <taxon>Arthropoda</taxon>
        <taxon>Hexapoda</taxon>
        <taxon>Insecta</taxon>
        <taxon>Pterygota</taxon>
        <taxon>Neoptera</taxon>
        <taxon>Endopterygota</taxon>
        <taxon>Lepidoptera</taxon>
        <taxon>Glossata</taxon>
        <taxon>Ditrysia</taxon>
        <taxon>Papilionoidea</taxon>
        <taxon>Nymphalidae</taxon>
        <taxon>Satyrinae</taxon>
        <taxon>Satyrini</taxon>
        <taxon>Parargina</taxon>
        <taxon>Pararge</taxon>
    </lineage>
</organism>
<dbReference type="Proteomes" id="UP000838756">
    <property type="component" value="Unassembled WGS sequence"/>
</dbReference>
<gene>
    <name evidence="1" type="primary">jg25693</name>
    <name evidence="1" type="ORF">PAEG_LOCUS24191</name>
</gene>
<dbReference type="AlphaFoldDB" id="A0A8S4SC74"/>
<sequence length="48" mass="5394">MGYTVSMGFVGRINGRKRVDLENGVWCWHHLPRRLRKGNGAFAPAPAN</sequence>
<comment type="caution">
    <text evidence="1">The sequence shown here is derived from an EMBL/GenBank/DDBJ whole genome shotgun (WGS) entry which is preliminary data.</text>
</comment>